<accession>R7QRB8</accession>
<evidence type="ECO:0000313" key="1">
    <source>
        <dbReference type="EMBL" id="CDF41022.1"/>
    </source>
</evidence>
<sequence length="53" mass="6055">MHFSLLRYAVMKKPCEHYGSPFALNTRRVSKKPSSFFSLRANCDVTSSETLKS</sequence>
<evidence type="ECO:0000313" key="2">
    <source>
        <dbReference type="Proteomes" id="UP000012073"/>
    </source>
</evidence>
<organism evidence="1 2">
    <name type="scientific">Chondrus crispus</name>
    <name type="common">Carrageen Irish moss</name>
    <name type="synonym">Polymorpha crispa</name>
    <dbReference type="NCBI Taxonomy" id="2769"/>
    <lineage>
        <taxon>Eukaryota</taxon>
        <taxon>Rhodophyta</taxon>
        <taxon>Florideophyceae</taxon>
        <taxon>Rhodymeniophycidae</taxon>
        <taxon>Gigartinales</taxon>
        <taxon>Gigartinaceae</taxon>
        <taxon>Chondrus</taxon>
    </lineage>
</organism>
<reference evidence="2" key="1">
    <citation type="journal article" date="2013" name="Proc. Natl. Acad. Sci. U.S.A.">
        <title>Genome structure and metabolic features in the red seaweed Chondrus crispus shed light on evolution of the Archaeplastida.</title>
        <authorList>
            <person name="Collen J."/>
            <person name="Porcel B."/>
            <person name="Carre W."/>
            <person name="Ball S.G."/>
            <person name="Chaparro C."/>
            <person name="Tonon T."/>
            <person name="Barbeyron T."/>
            <person name="Michel G."/>
            <person name="Noel B."/>
            <person name="Valentin K."/>
            <person name="Elias M."/>
            <person name="Artiguenave F."/>
            <person name="Arun A."/>
            <person name="Aury J.M."/>
            <person name="Barbosa-Neto J.F."/>
            <person name="Bothwell J.H."/>
            <person name="Bouget F.Y."/>
            <person name="Brillet L."/>
            <person name="Cabello-Hurtado F."/>
            <person name="Capella-Gutierrez S."/>
            <person name="Charrier B."/>
            <person name="Cladiere L."/>
            <person name="Cock J.M."/>
            <person name="Coelho S.M."/>
            <person name="Colleoni C."/>
            <person name="Czjzek M."/>
            <person name="Da Silva C."/>
            <person name="Delage L."/>
            <person name="Denoeud F."/>
            <person name="Deschamps P."/>
            <person name="Dittami S.M."/>
            <person name="Gabaldon T."/>
            <person name="Gachon C.M."/>
            <person name="Groisillier A."/>
            <person name="Herve C."/>
            <person name="Jabbari K."/>
            <person name="Katinka M."/>
            <person name="Kloareg B."/>
            <person name="Kowalczyk N."/>
            <person name="Labadie K."/>
            <person name="Leblanc C."/>
            <person name="Lopez P.J."/>
            <person name="McLachlan D.H."/>
            <person name="Meslet-Cladiere L."/>
            <person name="Moustafa A."/>
            <person name="Nehr Z."/>
            <person name="Nyvall Collen P."/>
            <person name="Panaud O."/>
            <person name="Partensky F."/>
            <person name="Poulain J."/>
            <person name="Rensing S.A."/>
            <person name="Rousvoal S."/>
            <person name="Samson G."/>
            <person name="Symeonidi A."/>
            <person name="Weissenbach J."/>
            <person name="Zambounis A."/>
            <person name="Wincker P."/>
            <person name="Boyen C."/>
        </authorList>
    </citation>
    <scope>NUCLEOTIDE SEQUENCE [LARGE SCALE GENOMIC DNA]</scope>
    <source>
        <strain evidence="2">cv. Stackhouse</strain>
    </source>
</reference>
<dbReference type="EMBL" id="HG002301">
    <property type="protein sequence ID" value="CDF41022.1"/>
    <property type="molecule type" value="Genomic_DNA"/>
</dbReference>
<dbReference type="AlphaFoldDB" id="R7QRB8"/>
<dbReference type="Gramene" id="CDF41022">
    <property type="protein sequence ID" value="CDF41022"/>
    <property type="gene ID" value="CHC_T00007638001"/>
</dbReference>
<dbReference type="GeneID" id="17319028"/>
<proteinExistence type="predicted"/>
<protein>
    <submittedName>
        <fullName evidence="1">Uncharacterized protein</fullName>
    </submittedName>
</protein>
<dbReference type="Proteomes" id="UP000012073">
    <property type="component" value="Unassembled WGS sequence"/>
</dbReference>
<gene>
    <name evidence="1" type="ORF">CHC_T00007638001</name>
</gene>
<name>R7QRB8_CHOCR</name>
<keyword evidence="2" id="KW-1185">Reference proteome</keyword>
<dbReference type="KEGG" id="ccp:CHC_T00007638001"/>
<dbReference type="RefSeq" id="XP_005711316.1">
    <property type="nucleotide sequence ID" value="XM_005711259.1"/>
</dbReference>